<dbReference type="EMBL" id="LR797815">
    <property type="protein sequence ID" value="CAB4240736.1"/>
    <property type="molecule type" value="Genomic_DNA"/>
</dbReference>
<proteinExistence type="predicted"/>
<name>A0A6J5TB66_9CAUD</name>
<organism evidence="2">
    <name type="scientific">uncultured Caudovirales phage</name>
    <dbReference type="NCBI Taxonomy" id="2100421"/>
    <lineage>
        <taxon>Viruses</taxon>
        <taxon>Duplodnaviria</taxon>
        <taxon>Heunggongvirae</taxon>
        <taxon>Uroviricota</taxon>
        <taxon>Caudoviricetes</taxon>
        <taxon>Peduoviridae</taxon>
        <taxon>Maltschvirus</taxon>
        <taxon>Maltschvirus maltsch</taxon>
    </lineage>
</organism>
<accession>A0A6J5TB66</accession>
<gene>
    <name evidence="2" type="ORF">UFOVP23_3</name>
</gene>
<protein>
    <submittedName>
        <fullName evidence="2">Uncharacterized protein</fullName>
    </submittedName>
</protein>
<feature type="compositionally biased region" description="Basic and acidic residues" evidence="1">
    <location>
        <begin position="45"/>
        <end position="60"/>
    </location>
</feature>
<evidence type="ECO:0000313" key="2">
    <source>
        <dbReference type="EMBL" id="CAB4240736.1"/>
    </source>
</evidence>
<sequence>MERFGSAPSSRFGQPAPRPDLEKTCYQKRTTIEPRYSSQSFMPFKRPEEGASRGMAKDEGQMGYSMINDQAPNSEEKGIASEQARMGSYEKAR</sequence>
<reference evidence="2" key="1">
    <citation type="submission" date="2020-05" db="EMBL/GenBank/DDBJ databases">
        <authorList>
            <person name="Chiriac C."/>
            <person name="Salcher M."/>
            <person name="Ghai R."/>
            <person name="Kavagutti S V."/>
        </authorList>
    </citation>
    <scope>NUCLEOTIDE SEQUENCE</scope>
</reference>
<feature type="region of interest" description="Disordered" evidence="1">
    <location>
        <begin position="1"/>
        <end position="93"/>
    </location>
</feature>
<evidence type="ECO:0000256" key="1">
    <source>
        <dbReference type="SAM" id="MobiDB-lite"/>
    </source>
</evidence>